<dbReference type="InterPro" id="IPR036181">
    <property type="entry name" value="MIT_dom_sf"/>
</dbReference>
<protein>
    <recommendedName>
        <fullName evidence="3">Sigma-54 factor interaction domain-containing protein</fullName>
    </recommendedName>
</protein>
<dbReference type="Pfam" id="PF25601">
    <property type="entry name" value="AAA_lid_14"/>
    <property type="match status" value="1"/>
</dbReference>
<dbReference type="AlphaFoldDB" id="A0A212KXH8"/>
<feature type="domain" description="Sigma-54 factor interaction" evidence="3">
    <location>
        <begin position="713"/>
        <end position="935"/>
    </location>
</feature>
<name>A0A212KXH8_9BACT</name>
<dbReference type="Gene3D" id="1.25.40.10">
    <property type="entry name" value="Tetratricopeptide repeat domain"/>
    <property type="match status" value="1"/>
</dbReference>
<dbReference type="PANTHER" id="PTHR32071:SF57">
    <property type="entry name" value="C4-DICARBOXYLATE TRANSPORT TRANSCRIPTIONAL REGULATORY PROTEIN DCTD"/>
    <property type="match status" value="1"/>
</dbReference>
<dbReference type="InterPro" id="IPR003593">
    <property type="entry name" value="AAA+_ATPase"/>
</dbReference>
<dbReference type="Pfam" id="PF00158">
    <property type="entry name" value="Sigma54_activat"/>
    <property type="match status" value="1"/>
</dbReference>
<dbReference type="PROSITE" id="PS00676">
    <property type="entry name" value="SIGMA54_INTERACT_2"/>
    <property type="match status" value="1"/>
</dbReference>
<dbReference type="InterPro" id="IPR058031">
    <property type="entry name" value="AAA_lid_NorR"/>
</dbReference>
<dbReference type="SUPFAM" id="SSF116846">
    <property type="entry name" value="MIT domain"/>
    <property type="match status" value="1"/>
</dbReference>
<dbReference type="FunFam" id="3.40.50.300:FF:000006">
    <property type="entry name" value="DNA-binding transcriptional regulator NtrC"/>
    <property type="match status" value="1"/>
</dbReference>
<evidence type="ECO:0000256" key="2">
    <source>
        <dbReference type="ARBA" id="ARBA00022840"/>
    </source>
</evidence>
<dbReference type="InterPro" id="IPR025662">
    <property type="entry name" value="Sigma_54_int_dom_ATP-bd_1"/>
</dbReference>
<accession>A0A212KXH8</accession>
<dbReference type="InterPro" id="IPR002078">
    <property type="entry name" value="Sigma_54_int"/>
</dbReference>
<dbReference type="EMBL" id="FMJC01000001">
    <property type="protein sequence ID" value="SCM69966.1"/>
    <property type="molecule type" value="Genomic_DNA"/>
</dbReference>
<organism evidence="4">
    <name type="scientific">uncultured Desulfovibrio sp</name>
    <dbReference type="NCBI Taxonomy" id="167968"/>
    <lineage>
        <taxon>Bacteria</taxon>
        <taxon>Pseudomonadati</taxon>
        <taxon>Thermodesulfobacteriota</taxon>
        <taxon>Desulfovibrionia</taxon>
        <taxon>Desulfovibrionales</taxon>
        <taxon>Desulfovibrionaceae</taxon>
        <taxon>Desulfovibrio</taxon>
        <taxon>environmental samples</taxon>
    </lineage>
</organism>
<dbReference type="InterPro" id="IPR025943">
    <property type="entry name" value="Sigma_54_int_dom_ATP-bd_2"/>
</dbReference>
<proteinExistence type="predicted"/>
<evidence type="ECO:0000256" key="1">
    <source>
        <dbReference type="ARBA" id="ARBA00022741"/>
    </source>
</evidence>
<dbReference type="InterPro" id="IPR009057">
    <property type="entry name" value="Homeodomain-like_sf"/>
</dbReference>
<evidence type="ECO:0000259" key="3">
    <source>
        <dbReference type="PROSITE" id="PS50045"/>
    </source>
</evidence>
<dbReference type="InterPro" id="IPR011990">
    <property type="entry name" value="TPR-like_helical_dom_sf"/>
</dbReference>
<sequence length="1031" mass="116515">MTMPVNNDPSVKSVLLLLLSALGKPVSLLYLAEPMGISQKEALVLLTKLEKQGHTMHDQSAGLWMLTETCQPAQVVNFSVGCFVEKGHAQHDIAKGLALLHNKDYLSASEALLKQVRSFIHFGKSAAAKTCLDMLMEILQGWSWHNAQADAIAKYVVLIRCTENLAMYLAKNVPEALALLSNARRAAASIGDVRSTLLLDLTEACQLHLSNEHNTAYTHAFLSRTIVNLEALADSDILSSTKYAQGLIYFMQGECKETLRCLQLHEIGIFADRFDYFSAMGIRTAASAACSCGDFTLALGLMESVRRQSHVQGNRLAELWSEVQVADVLMRMGEHHKSLKFLDDVFSSTQVEIETRLWIWGKRVLAFYYYQRNMITESHAVLHKSMQQAALYGQSRPYYGCTWLFDMLWSYEEHDLPRIPGYDFEQELSFALSGPNKMFRAAALRIRAKKYQRDGAAPYVVAETLRQSLAYAEAAQAPLELARTCLALAQSYEQAGSKEEANALYARGKKLFSQHLSYDGIPYQRRPNLLTDSEELAKVEALTQCLEKNSFWTQPEARIQEIIVVICEELRIERGAIFSIDNTGGCTCLGANHITSEEIGSLFFEKHLQRLKSINDQTPEIYNDGTEATLYFPFMSLEGSFFCMMLENIYLPDYIAHLSRKILDPLHKLLKQELRIVHETKKRMEFSSSTAAHKNKEAAARIDASKTPYYGKSLQTMLQEVDRVAPTDASILILGETGVGKEVLAKRIHEHSGCLGSFIPVHPSSIPETLFESEFFGHEQGAFTGALRQRCGLVELADKGTLFIDELGDIPMSIQVKLLRVLQEKTFFRIGGEKARISDFRLVAATNRDLQCMVADGTFREDLYYRISVVPFVLPPLRERRDDILLLAQHFIDYYTKRYKRKQSKISIAEQQQLMAYAWPGNIRELKSVIERAVILSRNGTLDLKLLVTSQTKERETVSDHASNKKTIYFDDFPSIEEMQKRYIKYVLEACKGKIYGPGSACDILKIKRSTLYAKIKQLKLDKTSRLYGEE</sequence>
<dbReference type="GO" id="GO:0006355">
    <property type="term" value="P:regulation of DNA-templated transcription"/>
    <property type="evidence" value="ECO:0007669"/>
    <property type="project" value="InterPro"/>
</dbReference>
<keyword evidence="1" id="KW-0547">Nucleotide-binding</keyword>
<dbReference type="PANTHER" id="PTHR32071">
    <property type="entry name" value="TRANSCRIPTIONAL REGULATORY PROTEIN"/>
    <property type="match status" value="1"/>
</dbReference>
<dbReference type="CDD" id="cd00009">
    <property type="entry name" value="AAA"/>
    <property type="match status" value="1"/>
</dbReference>
<dbReference type="PROSITE" id="PS50045">
    <property type="entry name" value="SIGMA54_INTERACT_4"/>
    <property type="match status" value="1"/>
</dbReference>
<dbReference type="Gene3D" id="1.10.10.60">
    <property type="entry name" value="Homeodomain-like"/>
    <property type="match status" value="1"/>
</dbReference>
<dbReference type="SUPFAM" id="SSF52540">
    <property type="entry name" value="P-loop containing nucleoside triphosphate hydrolases"/>
    <property type="match status" value="1"/>
</dbReference>
<dbReference type="SUPFAM" id="SSF46689">
    <property type="entry name" value="Homeodomain-like"/>
    <property type="match status" value="1"/>
</dbReference>
<keyword evidence="2" id="KW-0067">ATP-binding</keyword>
<dbReference type="Gene3D" id="3.40.50.300">
    <property type="entry name" value="P-loop containing nucleotide triphosphate hydrolases"/>
    <property type="match status" value="1"/>
</dbReference>
<dbReference type="GO" id="GO:0005524">
    <property type="term" value="F:ATP binding"/>
    <property type="evidence" value="ECO:0007669"/>
    <property type="project" value="UniProtKB-KW"/>
</dbReference>
<reference evidence="4" key="1">
    <citation type="submission" date="2016-08" db="EMBL/GenBank/DDBJ databases">
        <authorList>
            <person name="Seilhamer J.J."/>
        </authorList>
    </citation>
    <scope>NUCLEOTIDE SEQUENCE</scope>
    <source>
        <strain evidence="4">86-1</strain>
    </source>
</reference>
<dbReference type="SMART" id="SM00382">
    <property type="entry name" value="AAA"/>
    <property type="match status" value="1"/>
</dbReference>
<dbReference type="InterPro" id="IPR027417">
    <property type="entry name" value="P-loop_NTPase"/>
</dbReference>
<dbReference type="Gene3D" id="1.10.8.60">
    <property type="match status" value="1"/>
</dbReference>
<dbReference type="PROSITE" id="PS00675">
    <property type="entry name" value="SIGMA54_INTERACT_1"/>
    <property type="match status" value="1"/>
</dbReference>
<gene>
    <name evidence="4" type="ORF">KL86DES1_10089</name>
</gene>
<evidence type="ECO:0000313" key="4">
    <source>
        <dbReference type="EMBL" id="SCM69966.1"/>
    </source>
</evidence>